<name>A0A292DID1_STALU</name>
<dbReference type="Pfam" id="PF00440">
    <property type="entry name" value="TetR_N"/>
    <property type="match status" value="1"/>
</dbReference>
<dbReference type="AlphaFoldDB" id="A0A292DID1"/>
<reference evidence="6 9" key="2">
    <citation type="submission" date="2019-07" db="EMBL/GenBank/DDBJ databases">
        <title>Comparative genome analysis of staphylococcus lugdunensis shows clonal complex-dependent diversity of the putative virulence factor, ess/type vii locus.</title>
        <authorList>
            <person name="Lebeurre J."/>
            <person name="Dahyot S."/>
            <person name="Diene S."/>
            <person name="Paulay A."/>
            <person name="Aubourg M."/>
            <person name="Argemi X."/>
            <person name="Giard J.-C."/>
            <person name="Tournier I."/>
            <person name="Francois P."/>
            <person name="Pestel-Caron M."/>
        </authorList>
    </citation>
    <scope>NUCLEOTIDE SEQUENCE [LARGE SCALE GENOMIC DNA]</scope>
    <source>
        <strain evidence="6 9">SL13</strain>
    </source>
</reference>
<dbReference type="SUPFAM" id="SSF46689">
    <property type="entry name" value="Homeodomain-like"/>
    <property type="match status" value="1"/>
</dbReference>
<keyword evidence="9" id="KW-1185">Reference proteome</keyword>
<sequence length="196" mass="23198">MNRGINMAFSKIEKENIKKNLLENCEKHWSKYGYKKTNINDLCQISGISKGSFYNFFDSKEALFYEVIISAHNKLVKITEDGLKKCMTKYDFANFLKLLYQEYTKLDFLNETSQQDFIKFLNKLDVKKQKKLMENVHYDLRNEIRKSNLKYKVDENLGISALGYIFTPLSKEELDIYNENGTIEFLIDITVDRIFE</sequence>
<reference evidence="7 8" key="1">
    <citation type="journal article" date="2019" name="Sci. Transl. Med.">
        <title>Quorum sensing between bacterial species on the skin protects against epidermal injury in atopic dermatitis.</title>
        <authorList>
            <person name="Williams M.R."/>
        </authorList>
    </citation>
    <scope>NUCLEOTIDE SEQUENCE [LARGE SCALE GENOMIC DNA]</scope>
    <source>
        <strain evidence="7 8">E7</strain>
    </source>
</reference>
<dbReference type="PROSITE" id="PS50977">
    <property type="entry name" value="HTH_TETR_2"/>
    <property type="match status" value="1"/>
</dbReference>
<dbReference type="Proteomes" id="UP000325462">
    <property type="component" value="Chromosome"/>
</dbReference>
<keyword evidence="2 4" id="KW-0238">DNA-binding</keyword>
<dbReference type="Proteomes" id="UP000293637">
    <property type="component" value="Unassembled WGS sequence"/>
</dbReference>
<accession>A0A292DID1</accession>
<evidence type="ECO:0000256" key="3">
    <source>
        <dbReference type="ARBA" id="ARBA00023163"/>
    </source>
</evidence>
<evidence type="ECO:0000256" key="4">
    <source>
        <dbReference type="PROSITE-ProRule" id="PRU00335"/>
    </source>
</evidence>
<evidence type="ECO:0000256" key="2">
    <source>
        <dbReference type="ARBA" id="ARBA00023125"/>
    </source>
</evidence>
<dbReference type="InterPro" id="IPR001647">
    <property type="entry name" value="HTH_TetR"/>
</dbReference>
<dbReference type="PANTHER" id="PTHR47506">
    <property type="entry name" value="TRANSCRIPTIONAL REGULATORY PROTEIN"/>
    <property type="match status" value="1"/>
</dbReference>
<feature type="DNA-binding region" description="H-T-H motif" evidence="4">
    <location>
        <begin position="38"/>
        <end position="57"/>
    </location>
</feature>
<evidence type="ECO:0000313" key="8">
    <source>
        <dbReference type="Proteomes" id="UP000293637"/>
    </source>
</evidence>
<dbReference type="Gene3D" id="1.10.357.10">
    <property type="entry name" value="Tetracycline Repressor, domain 2"/>
    <property type="match status" value="1"/>
</dbReference>
<protein>
    <submittedName>
        <fullName evidence="7">Lugdunin biosynthesis transcriptional regulator LugR</fullName>
    </submittedName>
</protein>
<evidence type="ECO:0000256" key="1">
    <source>
        <dbReference type="ARBA" id="ARBA00023015"/>
    </source>
</evidence>
<evidence type="ECO:0000313" key="9">
    <source>
        <dbReference type="Proteomes" id="UP000325462"/>
    </source>
</evidence>
<evidence type="ECO:0000259" key="5">
    <source>
        <dbReference type="PROSITE" id="PS50977"/>
    </source>
</evidence>
<evidence type="ECO:0000313" key="6">
    <source>
        <dbReference type="EMBL" id="QEX39722.1"/>
    </source>
</evidence>
<dbReference type="PANTHER" id="PTHR47506:SF3">
    <property type="entry name" value="HTH-TYPE TRANSCRIPTIONAL REGULATOR LMRA"/>
    <property type="match status" value="1"/>
</dbReference>
<keyword evidence="1" id="KW-0805">Transcription regulation</keyword>
<evidence type="ECO:0000313" key="7">
    <source>
        <dbReference type="EMBL" id="TBW73252.1"/>
    </source>
</evidence>
<dbReference type="GeneID" id="58091506"/>
<dbReference type="InterPro" id="IPR009057">
    <property type="entry name" value="Homeodomain-like_sf"/>
</dbReference>
<dbReference type="EMBL" id="CP041722">
    <property type="protein sequence ID" value="QEX39722.1"/>
    <property type="molecule type" value="Genomic_DNA"/>
</dbReference>
<keyword evidence="3" id="KW-0804">Transcription</keyword>
<gene>
    <name evidence="6" type="primary">lugR</name>
    <name evidence="7" type="ORF">EQ812_00190</name>
    <name evidence="6" type="ORF">FO454_12710</name>
</gene>
<feature type="domain" description="HTH tetR-type" evidence="5">
    <location>
        <begin position="15"/>
        <end position="75"/>
    </location>
</feature>
<dbReference type="EMBL" id="SCHB01000001">
    <property type="protein sequence ID" value="TBW73252.1"/>
    <property type="molecule type" value="Genomic_DNA"/>
</dbReference>
<organism evidence="7 8">
    <name type="scientific">Staphylococcus lugdunensis</name>
    <dbReference type="NCBI Taxonomy" id="28035"/>
    <lineage>
        <taxon>Bacteria</taxon>
        <taxon>Bacillati</taxon>
        <taxon>Bacillota</taxon>
        <taxon>Bacilli</taxon>
        <taxon>Bacillales</taxon>
        <taxon>Staphylococcaceae</taxon>
        <taxon>Staphylococcus</taxon>
    </lineage>
</organism>
<dbReference type="RefSeq" id="WP_002460032.1">
    <property type="nucleotide sequence ID" value="NZ_AP021848.1"/>
</dbReference>
<dbReference type="GO" id="GO:0003677">
    <property type="term" value="F:DNA binding"/>
    <property type="evidence" value="ECO:0007669"/>
    <property type="project" value="UniProtKB-UniRule"/>
</dbReference>
<proteinExistence type="predicted"/>